<keyword evidence="2" id="KW-0812">Transmembrane</keyword>
<feature type="domain" description="SMODS and SLOG-associating 2TM effector" evidence="3">
    <location>
        <begin position="822"/>
        <end position="943"/>
    </location>
</feature>
<reference evidence="4" key="1">
    <citation type="submission" date="2021-01" db="EMBL/GenBank/DDBJ databases">
        <authorList>
            <person name="Corre E."/>
            <person name="Pelletier E."/>
            <person name="Niang G."/>
            <person name="Scheremetjew M."/>
            <person name="Finn R."/>
            <person name="Kale V."/>
            <person name="Holt S."/>
            <person name="Cochrane G."/>
            <person name="Meng A."/>
            <person name="Brown T."/>
            <person name="Cohen L."/>
        </authorList>
    </citation>
    <scope>NUCLEOTIDE SEQUENCE</scope>
    <source>
        <strain evidence="4">379</strain>
    </source>
</reference>
<accession>A0A7S3TJ58</accession>
<evidence type="ECO:0000256" key="2">
    <source>
        <dbReference type="SAM" id="Phobius"/>
    </source>
</evidence>
<feature type="transmembrane region" description="Helical" evidence="2">
    <location>
        <begin position="698"/>
        <end position="720"/>
    </location>
</feature>
<keyword evidence="2" id="KW-1133">Transmembrane helix</keyword>
<evidence type="ECO:0000256" key="1">
    <source>
        <dbReference type="SAM" id="MobiDB-lite"/>
    </source>
</evidence>
<proteinExistence type="predicted"/>
<keyword evidence="2" id="KW-0472">Membrane</keyword>
<feature type="compositionally biased region" description="Basic and acidic residues" evidence="1">
    <location>
        <begin position="965"/>
        <end position="979"/>
    </location>
</feature>
<feature type="region of interest" description="Disordered" evidence="1">
    <location>
        <begin position="954"/>
        <end position="979"/>
    </location>
</feature>
<evidence type="ECO:0000259" key="3">
    <source>
        <dbReference type="Pfam" id="PF18181"/>
    </source>
</evidence>
<gene>
    <name evidence="4" type="ORF">EHUX00137_LOCUS39441</name>
</gene>
<dbReference type="EMBL" id="HBIR01050506">
    <property type="protein sequence ID" value="CAE0585994.1"/>
    <property type="molecule type" value="Transcribed_RNA"/>
</dbReference>
<dbReference type="InterPro" id="IPR025325">
    <property type="entry name" value="DUF4231"/>
</dbReference>
<dbReference type="NCBIfam" id="NF033634">
    <property type="entry name" value="SLATT_1"/>
    <property type="match status" value="1"/>
</dbReference>
<feature type="transmembrane region" description="Helical" evidence="2">
    <location>
        <begin position="644"/>
        <end position="666"/>
    </location>
</feature>
<feature type="transmembrane region" description="Helical" evidence="2">
    <location>
        <begin position="846"/>
        <end position="865"/>
    </location>
</feature>
<dbReference type="Pfam" id="PF14015">
    <property type="entry name" value="DUF4231"/>
    <property type="match status" value="1"/>
</dbReference>
<dbReference type="AlphaFoldDB" id="A0A7S3TJ58"/>
<feature type="region of interest" description="Disordered" evidence="1">
    <location>
        <begin position="1"/>
        <end position="32"/>
    </location>
</feature>
<dbReference type="Pfam" id="PF18181">
    <property type="entry name" value="SLATT_1"/>
    <property type="match status" value="1"/>
</dbReference>
<protein>
    <recommendedName>
        <fullName evidence="3">SMODS and SLOG-associating 2TM effector domain-containing protein</fullName>
    </recommendedName>
</protein>
<name>A0A7S3TJ58_EMIHU</name>
<evidence type="ECO:0000313" key="4">
    <source>
        <dbReference type="EMBL" id="CAE0585994.1"/>
    </source>
</evidence>
<sequence length="979" mass="108427">MSARVHPMPRDGDDLVGSEEPSDYRGDQPPLMRKRSSIDELVALPDDESDATQRYEQLAEIKARTMFNMVEEIDDGQCKVLFLTNAQAEFISSNQKSIERMLEAFEMDRKPHLVIEIQKSAGFSEFLRSHAAEFFEDANMLDWPGLVHERAPFLSVEAEREVENRLDLFMSNVLIPLAARTNAIVLCNAAHCECALSAAFTRMYAVMRSQWNGPPPFTVLSVSNSTIAFYHNPNMQAHWLHIRSACKAWAARDAKMIEVYKKTMGDASEGMSYRAHDLDPNGTCFILADCINAKTGSFDPGPLASLLNALISHLSNVLPGLAVRTGASMKGLVGSPSAHSLRMTSIRAMTNVPVLLLDVRHRHVPEPASPVRPDIDAARAPRPSGLLRQRSATMIEAGIEAGIDAVRTLTTTAAVTATDLLGISHGEAGYVADEAVLSRRNLLIEKGKAEIVRTSTALLNQGLCETMDVCVIAYLKEMLFGDGITSTSECRRASSAMGTPLYKAIALAEDGREISTFDGGERLSDATPEQVTETAEWLATRLFADAWSLLPKIESQPKMQGTYSHAYTERMRAFSTYARLLLSSENVYATNIADSAHKDIVELVDQLVQIDRLPTSNPLEGLRLLQAAWTDHDAATMLARRYKLVCKLLFALQLLLAFIIVVLATMSDLPPLESGNETDSSGDDDLVALLFERSDASMFAQTAFFISISVNLVISLDSMLNPRTRWRKLRSSANAMQSIIWCYRTRTGPFAVDETGRDQARPENALCEKVTAWRQQIMTSSAIATTNLQRRLPSRHMRHFQRRGHPEAGCDDHQSPLDASKYIALRVRPTMAFYEKRVPQYTWRGLLLKILILLLSGTATVLSRYNLSSLVTIATAAVFATTSWTEFSDVEHKVERYSRLISGLKDNLLWWDSLTDVQKVSVTNISRFVLRSESIIAEEQTKWMSTTDAIEAATDGAASKARGTNHSDRDVSSSKGDSA</sequence>
<dbReference type="InterPro" id="IPR040884">
    <property type="entry name" value="SLATT_1"/>
</dbReference>
<organism evidence="4">
    <name type="scientific">Emiliania huxleyi</name>
    <name type="common">Coccolithophore</name>
    <name type="synonym">Pontosphaera huxleyi</name>
    <dbReference type="NCBI Taxonomy" id="2903"/>
    <lineage>
        <taxon>Eukaryota</taxon>
        <taxon>Haptista</taxon>
        <taxon>Haptophyta</taxon>
        <taxon>Prymnesiophyceae</taxon>
        <taxon>Isochrysidales</taxon>
        <taxon>Noelaerhabdaceae</taxon>
        <taxon>Emiliania</taxon>
    </lineage>
</organism>